<organism evidence="2 3">
    <name type="scientific">Psychrobacillus glaciei</name>
    <dbReference type="NCBI Taxonomy" id="2283160"/>
    <lineage>
        <taxon>Bacteria</taxon>
        <taxon>Bacillati</taxon>
        <taxon>Bacillota</taxon>
        <taxon>Bacilli</taxon>
        <taxon>Bacillales</taxon>
        <taxon>Bacillaceae</taxon>
        <taxon>Psychrobacillus</taxon>
    </lineage>
</organism>
<protein>
    <submittedName>
        <fullName evidence="2">Uncharacterized protein</fullName>
    </submittedName>
</protein>
<keyword evidence="1" id="KW-0472">Membrane</keyword>
<sequence length="104" mass="12482">MTILLYFIVSMVISLIVKVVLLVTYKDKEKLDKGFVFPYIRLSYRRKTIRTLWTFPIILVGLIVIYLYGELNIMWNLILLMVTLILTFLQLANNYKKWKKYERG</sequence>
<dbReference type="RefSeq" id="WP_151701039.1">
    <property type="nucleotide sequence ID" value="NZ_CP031223.1"/>
</dbReference>
<dbReference type="KEGG" id="psyo:PB01_15680"/>
<proteinExistence type="predicted"/>
<dbReference type="OrthoDB" id="1934177at2"/>
<gene>
    <name evidence="2" type="ORF">PB01_15680</name>
</gene>
<feature type="transmembrane region" description="Helical" evidence="1">
    <location>
        <begin position="6"/>
        <end position="25"/>
    </location>
</feature>
<name>A0A5J6SQD1_9BACI</name>
<feature type="transmembrane region" description="Helical" evidence="1">
    <location>
        <begin position="51"/>
        <end position="68"/>
    </location>
</feature>
<keyword evidence="1" id="KW-1133">Transmembrane helix</keyword>
<reference evidence="2 3" key="1">
    <citation type="submission" date="2018-07" db="EMBL/GenBank/DDBJ databases">
        <title>Complete genome sequence of Psychrobacillus sp. PB01, isolated from iceberg, and comparative genome analysis of Psychrobacillus strains.</title>
        <authorList>
            <person name="Lee P.C."/>
        </authorList>
    </citation>
    <scope>NUCLEOTIDE SEQUENCE [LARGE SCALE GENOMIC DNA]</scope>
    <source>
        <strain evidence="2 3">PB01</strain>
    </source>
</reference>
<dbReference type="Proteomes" id="UP000325517">
    <property type="component" value="Chromosome"/>
</dbReference>
<accession>A0A5J6SQD1</accession>
<evidence type="ECO:0000256" key="1">
    <source>
        <dbReference type="SAM" id="Phobius"/>
    </source>
</evidence>
<dbReference type="EMBL" id="CP031223">
    <property type="protein sequence ID" value="QFG00152.1"/>
    <property type="molecule type" value="Genomic_DNA"/>
</dbReference>
<evidence type="ECO:0000313" key="2">
    <source>
        <dbReference type="EMBL" id="QFG00152.1"/>
    </source>
</evidence>
<dbReference type="AlphaFoldDB" id="A0A5J6SQD1"/>
<keyword evidence="3" id="KW-1185">Reference proteome</keyword>
<feature type="transmembrane region" description="Helical" evidence="1">
    <location>
        <begin position="74"/>
        <end position="93"/>
    </location>
</feature>
<evidence type="ECO:0000313" key="3">
    <source>
        <dbReference type="Proteomes" id="UP000325517"/>
    </source>
</evidence>
<keyword evidence="1" id="KW-0812">Transmembrane</keyword>